<keyword evidence="1" id="KW-0624">Polysaccharide degradation</keyword>
<keyword evidence="5" id="KW-1185">Reference proteome</keyword>
<dbReference type="PANTHER" id="PTHR43772">
    <property type="entry name" value="ENDO-1,4-BETA-XYLANASE"/>
    <property type="match status" value="1"/>
</dbReference>
<dbReference type="Proteomes" id="UP001214250">
    <property type="component" value="Chromosome 2"/>
</dbReference>
<evidence type="ECO:0000256" key="3">
    <source>
        <dbReference type="SAM" id="SignalP"/>
    </source>
</evidence>
<dbReference type="RefSeq" id="WP_274153347.1">
    <property type="nucleotide sequence ID" value="NZ_CP117812.1"/>
</dbReference>
<dbReference type="Gene3D" id="2.115.10.20">
    <property type="entry name" value="Glycosyl hydrolase domain, family 43"/>
    <property type="match status" value="1"/>
</dbReference>
<gene>
    <name evidence="4" type="ORF">PQO03_21940</name>
</gene>
<dbReference type="InterPro" id="IPR023296">
    <property type="entry name" value="Glyco_hydro_beta-prop_sf"/>
</dbReference>
<dbReference type="SUPFAM" id="SSF75005">
    <property type="entry name" value="Arabinanase/levansucrase/invertase"/>
    <property type="match status" value="1"/>
</dbReference>
<sequence length="94" mass="10663">MKKSLFYSLIFTAALNLFGAEPIIKHIYTADPSAHVFDGKLYLYPSHDPDKLEGFFPMVDYHAFSSSDLKSWQVLTGELDGRGLKGIYTCCYLF</sequence>
<feature type="chain" id="PRO_5046565972" description="Glycosyl hydrolase family 43" evidence="3">
    <location>
        <begin position="20"/>
        <end position="94"/>
    </location>
</feature>
<evidence type="ECO:0008006" key="6">
    <source>
        <dbReference type="Google" id="ProtNLM"/>
    </source>
</evidence>
<protein>
    <recommendedName>
        <fullName evidence="6">Glycosyl hydrolase family 43</fullName>
    </recommendedName>
</protein>
<dbReference type="EMBL" id="CP117812">
    <property type="protein sequence ID" value="WDE98476.1"/>
    <property type="molecule type" value="Genomic_DNA"/>
</dbReference>
<name>A0ABY7VX34_9BACT</name>
<keyword evidence="1" id="KW-0858">Xylan degradation</keyword>
<dbReference type="PANTHER" id="PTHR43772:SF2">
    <property type="entry name" value="PUTATIVE (AFU_ORTHOLOGUE AFUA_2G04480)-RELATED"/>
    <property type="match status" value="1"/>
</dbReference>
<feature type="signal peptide" evidence="3">
    <location>
        <begin position="1"/>
        <end position="19"/>
    </location>
</feature>
<evidence type="ECO:0000256" key="1">
    <source>
        <dbReference type="ARBA" id="ARBA00022651"/>
    </source>
</evidence>
<evidence type="ECO:0000313" key="4">
    <source>
        <dbReference type="EMBL" id="WDE98476.1"/>
    </source>
</evidence>
<evidence type="ECO:0000313" key="5">
    <source>
        <dbReference type="Proteomes" id="UP001214250"/>
    </source>
</evidence>
<evidence type="ECO:0000256" key="2">
    <source>
        <dbReference type="ARBA" id="ARBA00023277"/>
    </source>
</evidence>
<reference evidence="4 5" key="1">
    <citation type="submission" date="2023-02" db="EMBL/GenBank/DDBJ databases">
        <title>Genome sequence of Lentisphaera profundi SAORIC-696.</title>
        <authorList>
            <person name="Kim e."/>
            <person name="Cho J.-C."/>
            <person name="Choi A."/>
            <person name="Kang I."/>
        </authorList>
    </citation>
    <scope>NUCLEOTIDE SEQUENCE [LARGE SCALE GENOMIC DNA]</scope>
    <source>
        <strain evidence="4 5">SAORIC-696</strain>
    </source>
</reference>
<proteinExistence type="predicted"/>
<dbReference type="InterPro" id="IPR052176">
    <property type="entry name" value="Glycosyl_Hydrlase_43_Enz"/>
</dbReference>
<keyword evidence="3" id="KW-0732">Signal</keyword>
<keyword evidence="2" id="KW-0119">Carbohydrate metabolism</keyword>
<organism evidence="4 5">
    <name type="scientific">Lentisphaera profundi</name>
    <dbReference type="NCBI Taxonomy" id="1658616"/>
    <lineage>
        <taxon>Bacteria</taxon>
        <taxon>Pseudomonadati</taxon>
        <taxon>Lentisphaerota</taxon>
        <taxon>Lentisphaeria</taxon>
        <taxon>Lentisphaerales</taxon>
        <taxon>Lentisphaeraceae</taxon>
        <taxon>Lentisphaera</taxon>
    </lineage>
</organism>
<accession>A0ABY7VX34</accession>